<reference evidence="3 4" key="1">
    <citation type="journal article" date="2015" name="Genome Announc.">
        <title>Draft Genome Sequence of Burkholderia sp. Strain PML1(12), an Ectomycorrhizosphere-Inhabiting Bacterium with Effective Mineral-Weathering Ability.</title>
        <authorList>
            <person name="Uroz S."/>
            <person name="Oger P."/>
        </authorList>
    </citation>
    <scope>NUCLEOTIDE SEQUENCE [LARGE SCALE GENOMIC DNA]</scope>
    <source>
        <strain evidence="4">PML1(12)</strain>
    </source>
</reference>
<proteinExistence type="inferred from homology"/>
<dbReference type="NCBIfam" id="TIGR02551">
    <property type="entry name" value="SpaO_YscQ"/>
    <property type="match status" value="1"/>
</dbReference>
<dbReference type="GO" id="GO:0030254">
    <property type="term" value="P:protein secretion by the type III secretion system"/>
    <property type="evidence" value="ECO:0007669"/>
    <property type="project" value="InterPro"/>
</dbReference>
<dbReference type="Pfam" id="PF01052">
    <property type="entry name" value="FliMN_C"/>
    <property type="match status" value="1"/>
</dbReference>
<accession>A0A0J1CL95</accession>
<dbReference type="AlphaFoldDB" id="A0A0J1CL95"/>
<dbReference type="Proteomes" id="UP000035963">
    <property type="component" value="Unassembled WGS sequence"/>
</dbReference>
<comment type="caution">
    <text evidence="3">The sequence shown here is derived from an EMBL/GenBank/DDBJ whole genome shotgun (WGS) entry which is preliminary data.</text>
</comment>
<protein>
    <recommendedName>
        <fullName evidence="2">Flagellar motor switch protein FliN-like C-terminal domain-containing protein</fullName>
    </recommendedName>
</protein>
<keyword evidence="4" id="KW-1185">Reference proteome</keyword>
<dbReference type="EMBL" id="AEJF01000214">
    <property type="protein sequence ID" value="KLU21497.1"/>
    <property type="molecule type" value="Genomic_DNA"/>
</dbReference>
<evidence type="ECO:0000313" key="4">
    <source>
        <dbReference type="Proteomes" id="UP000035963"/>
    </source>
</evidence>
<name>A0A0J1CL95_9BURK</name>
<comment type="similarity">
    <text evidence="1">Belongs to the FliN/MopA/SpaO family.</text>
</comment>
<dbReference type="RefSeq" id="WP_047896911.1">
    <property type="nucleotide sequence ID" value="NZ_AEJF01000214.1"/>
</dbReference>
<evidence type="ECO:0000313" key="3">
    <source>
        <dbReference type="EMBL" id="KLU21497.1"/>
    </source>
</evidence>
<dbReference type="Gene3D" id="2.30.330.10">
    <property type="entry name" value="SpoA-like"/>
    <property type="match status" value="1"/>
</dbReference>
<dbReference type="SUPFAM" id="SSF101801">
    <property type="entry name" value="Surface presentation of antigens (SPOA)"/>
    <property type="match status" value="1"/>
</dbReference>
<gene>
    <name evidence="3" type="ORF">EOS_35590</name>
</gene>
<feature type="domain" description="Flagellar motor switch protein FliN-like C-terminal" evidence="2">
    <location>
        <begin position="250"/>
        <end position="314"/>
    </location>
</feature>
<organism evidence="3 4">
    <name type="scientific">Caballeronia mineralivorans PML1(12)</name>
    <dbReference type="NCBI Taxonomy" id="908627"/>
    <lineage>
        <taxon>Bacteria</taxon>
        <taxon>Pseudomonadati</taxon>
        <taxon>Pseudomonadota</taxon>
        <taxon>Betaproteobacteria</taxon>
        <taxon>Burkholderiales</taxon>
        <taxon>Burkholderiaceae</taxon>
        <taxon>Caballeronia</taxon>
    </lineage>
</organism>
<dbReference type="PATRIC" id="fig|908627.4.peg.7960"/>
<dbReference type="PANTHER" id="PTHR30034">
    <property type="entry name" value="FLAGELLAR MOTOR SWITCH PROTEIN FLIM"/>
    <property type="match status" value="1"/>
</dbReference>
<dbReference type="OrthoDB" id="6561483at2"/>
<dbReference type="InterPro" id="IPR036429">
    <property type="entry name" value="SpoA-like_sf"/>
</dbReference>
<dbReference type="PANTHER" id="PTHR30034:SF6">
    <property type="entry name" value="YOP PROTEINS TRANSLOCATION PROTEIN Q"/>
    <property type="match status" value="1"/>
</dbReference>
<dbReference type="GO" id="GO:0050918">
    <property type="term" value="P:positive chemotaxis"/>
    <property type="evidence" value="ECO:0007669"/>
    <property type="project" value="TreeGrafter"/>
</dbReference>
<dbReference type="GO" id="GO:0071978">
    <property type="term" value="P:bacterial-type flagellum-dependent swarming motility"/>
    <property type="evidence" value="ECO:0007669"/>
    <property type="project" value="TreeGrafter"/>
</dbReference>
<dbReference type="InterPro" id="IPR001543">
    <property type="entry name" value="FliN-like_C"/>
</dbReference>
<dbReference type="InterPro" id="IPR013385">
    <property type="entry name" value="T3SS_SpaO/YscQ/SpaO"/>
</dbReference>
<sequence>MSTLEWDEDELDLAREISSGRRTQAGDVELTLDYRELGGEGLLVSLSVAGQSALAWVAEAGLSRWLAPKLAAPTFADLPPDLVRPLAAWALAPLVRHADAADVADIIVNDMVRGTCTTGFGCVVTLTRDDASLSLRPIGWPTRVLKDLAQTMISRVAPHRLPPLPIPLVAGWGLLTRAHINSLSVGDGVVLGTSASVERGELWLFQHRPLARVMLFDDKWQVNWVMDGQEMRRDMEGMPLKDEATLLQDDVAFTVVAEVATMTLSLDELQGLSAGQILNTGVAYDGRVALKVNGRKIGCGRLIRIGEQLVVRVE</sequence>
<evidence type="ECO:0000256" key="1">
    <source>
        <dbReference type="ARBA" id="ARBA00009226"/>
    </source>
</evidence>
<evidence type="ECO:0000259" key="2">
    <source>
        <dbReference type="Pfam" id="PF01052"/>
    </source>
</evidence>